<gene>
    <name evidence="2" type="ORF">SAMN00777080_0645</name>
</gene>
<dbReference type="AlphaFoldDB" id="A0A1W2H0F3"/>
<keyword evidence="1" id="KW-1133">Transmembrane helix</keyword>
<proteinExistence type="predicted"/>
<evidence type="ECO:0000313" key="2">
    <source>
        <dbReference type="EMBL" id="SMD42108.1"/>
    </source>
</evidence>
<dbReference type="EMBL" id="LT838813">
    <property type="protein sequence ID" value="SMD42108.1"/>
    <property type="molecule type" value="Genomic_DNA"/>
</dbReference>
<keyword evidence="3" id="KW-1185">Reference proteome</keyword>
<reference evidence="3" key="1">
    <citation type="submission" date="2017-04" db="EMBL/GenBank/DDBJ databases">
        <authorList>
            <person name="Varghese N."/>
            <person name="Submissions S."/>
        </authorList>
    </citation>
    <scope>NUCLEOTIDE SEQUENCE [LARGE SCALE GENOMIC DNA]</scope>
    <source>
        <strain evidence="3">DSM 16537</strain>
    </source>
</reference>
<dbReference type="Proteomes" id="UP000192333">
    <property type="component" value="Chromosome I"/>
</dbReference>
<organism evidence="2 3">
    <name type="scientific">Aquiflexum balticum DSM 16537</name>
    <dbReference type="NCBI Taxonomy" id="758820"/>
    <lineage>
        <taxon>Bacteria</taxon>
        <taxon>Pseudomonadati</taxon>
        <taxon>Bacteroidota</taxon>
        <taxon>Cytophagia</taxon>
        <taxon>Cytophagales</taxon>
        <taxon>Cyclobacteriaceae</taxon>
        <taxon>Aquiflexum</taxon>
    </lineage>
</organism>
<keyword evidence="1" id="KW-0472">Membrane</keyword>
<protein>
    <submittedName>
        <fullName evidence="2">Uncharacterized protein</fullName>
    </submittedName>
</protein>
<evidence type="ECO:0000256" key="1">
    <source>
        <dbReference type="SAM" id="Phobius"/>
    </source>
</evidence>
<evidence type="ECO:0000313" key="3">
    <source>
        <dbReference type="Proteomes" id="UP000192333"/>
    </source>
</evidence>
<feature type="transmembrane region" description="Helical" evidence="1">
    <location>
        <begin position="16"/>
        <end position="34"/>
    </location>
</feature>
<sequence>MGITQKMVKLVQSDHFWMSLINSIWVNFFMRYVVDLIIKF</sequence>
<dbReference type="STRING" id="758820.SAMN00777080_0645"/>
<name>A0A1W2H0F3_9BACT</name>
<accession>A0A1W2H0F3</accession>
<keyword evidence="1" id="KW-0812">Transmembrane</keyword>